<feature type="transmembrane region" description="Helical" evidence="2">
    <location>
        <begin position="18"/>
        <end position="40"/>
    </location>
</feature>
<dbReference type="GeneID" id="27346251"/>
<dbReference type="AlphaFoldDB" id="A0A0D1ZH76"/>
<accession>A0A0D1ZH76</accession>
<dbReference type="HOGENOM" id="CLU_028412_0_0_1"/>
<feature type="transmembrane region" description="Helical" evidence="2">
    <location>
        <begin position="397"/>
        <end position="419"/>
    </location>
</feature>
<feature type="compositionally biased region" description="Polar residues" evidence="1">
    <location>
        <begin position="528"/>
        <end position="547"/>
    </location>
</feature>
<evidence type="ECO:0000313" key="4">
    <source>
        <dbReference type="Proteomes" id="UP000054466"/>
    </source>
</evidence>
<keyword evidence="2" id="KW-0472">Membrane</keyword>
<evidence type="ECO:0000313" key="3">
    <source>
        <dbReference type="EMBL" id="KIW27306.1"/>
    </source>
</evidence>
<dbReference type="OrthoDB" id="3516776at2759"/>
<evidence type="ECO:0000256" key="2">
    <source>
        <dbReference type="SAM" id="Phobius"/>
    </source>
</evidence>
<sequence length="586" mass="65139">MAAWVVVTTRWTLAEVQAVITVTITLVCFLASSTVARLFWQTSAVRLSHSRNVPLSSLVTSTSPSEVWDVVRLFKSRLFSSRHRTLGIQGILVVLLNVGGILAGVVAKVSTRTGSITPHRPTQGTMATRTMQDEIDNTVRWQKIMDTLDRAKFPRDQLLDFLPDLNTDWVYKAEDWNSTFAVKCHSTPQTLISLEAVGNYNYSRTALGALYEVPGLWSLFSDEWQQNAYMYDAQVYGEWTNTQFWNYGVVWITSTVQPSGAGSDMTNMSVALMAVSFKHAPYPPDPDVGNFGIGPIQQSSFTKIECDITRKRPHDFSFFESYPAVFYNNSHLSAMLHSQFWPNLFRPTIDGDIQVNAPSGEEMFRLYQAYTISKDTFYPHPATRPMSVIVRTVEVSIAFLIVAAVVISLLLVGVIRILFLWKRHHHITKDVPESKIDWMIQSLPGENLKRGSSVSSSPALMTPAYGDGQGYLPLSSSTGVEMDKLDVLESAVFSVADGVCTRPRSGSWRSSTPFSKVLFSPTTPPPTSRSFGSLNNGSPLSRHTTADPSPGPYSELANLLPTTSNLWVRTHRSHDSGSTLVSNWET</sequence>
<name>A0A0D1ZH76_9EURO</name>
<keyword evidence="2" id="KW-1133">Transmembrane helix</keyword>
<reference evidence="3 4" key="1">
    <citation type="submission" date="2015-01" db="EMBL/GenBank/DDBJ databases">
        <title>The Genome Sequence of Cladophialophora immunda CBS83496.</title>
        <authorList>
            <consortium name="The Broad Institute Genomics Platform"/>
            <person name="Cuomo C."/>
            <person name="de Hoog S."/>
            <person name="Gorbushina A."/>
            <person name="Stielow B."/>
            <person name="Teixiera M."/>
            <person name="Abouelleil A."/>
            <person name="Chapman S.B."/>
            <person name="Priest M."/>
            <person name="Young S.K."/>
            <person name="Wortman J."/>
            <person name="Nusbaum C."/>
            <person name="Birren B."/>
        </authorList>
    </citation>
    <scope>NUCLEOTIDE SEQUENCE [LARGE SCALE GENOMIC DNA]</scope>
    <source>
        <strain evidence="3 4">CBS 83496</strain>
    </source>
</reference>
<feature type="transmembrane region" description="Helical" evidence="2">
    <location>
        <begin position="86"/>
        <end position="107"/>
    </location>
</feature>
<protein>
    <submittedName>
        <fullName evidence="3">Uncharacterized protein</fullName>
    </submittedName>
</protein>
<proteinExistence type="predicted"/>
<dbReference type="VEuPathDB" id="FungiDB:PV07_07057"/>
<feature type="region of interest" description="Disordered" evidence="1">
    <location>
        <begin position="515"/>
        <end position="556"/>
    </location>
</feature>
<keyword evidence="4" id="KW-1185">Reference proteome</keyword>
<keyword evidence="2" id="KW-0812">Transmembrane</keyword>
<evidence type="ECO:0000256" key="1">
    <source>
        <dbReference type="SAM" id="MobiDB-lite"/>
    </source>
</evidence>
<dbReference type="RefSeq" id="XP_016247522.1">
    <property type="nucleotide sequence ID" value="XM_016394103.1"/>
</dbReference>
<dbReference type="EMBL" id="KN847043">
    <property type="protein sequence ID" value="KIW27306.1"/>
    <property type="molecule type" value="Genomic_DNA"/>
</dbReference>
<gene>
    <name evidence="3" type="ORF">PV07_07057</name>
</gene>
<organism evidence="3 4">
    <name type="scientific">Cladophialophora immunda</name>
    <dbReference type="NCBI Taxonomy" id="569365"/>
    <lineage>
        <taxon>Eukaryota</taxon>
        <taxon>Fungi</taxon>
        <taxon>Dikarya</taxon>
        <taxon>Ascomycota</taxon>
        <taxon>Pezizomycotina</taxon>
        <taxon>Eurotiomycetes</taxon>
        <taxon>Chaetothyriomycetidae</taxon>
        <taxon>Chaetothyriales</taxon>
        <taxon>Herpotrichiellaceae</taxon>
        <taxon>Cladophialophora</taxon>
    </lineage>
</organism>
<dbReference type="Proteomes" id="UP000054466">
    <property type="component" value="Unassembled WGS sequence"/>
</dbReference>